<dbReference type="AlphaFoldDB" id="N1VXM6"/>
<proteinExistence type="predicted"/>
<dbReference type="Proteomes" id="UP000012371">
    <property type="component" value="Unassembled WGS sequence"/>
</dbReference>
<sequence length="242" mass="28289">MRNSMKAILKENKMKEWIPIFLCTLIVSSITVNCDGKNKNTLEQKERITWLRKYLKESELLKDDSKNLTKTSAYFYQNKILNSVAEPEELYSKTNINTIIDFSKNANKRIKIRKLNEFLAIISTLGFDSAGELLKEDHLWLKQNEKWSLFELENENVQFPGQKVMFEEIKYKKGKFIILHGGCCDTESIAILEVLNNKSLELLFNNTLYGTSYKFLKKNGKLEIFERDIENNIINEISLESH</sequence>
<comment type="caution">
    <text evidence="1">The sequence shown here is derived from an EMBL/GenBank/DDBJ whole genome shotgun (WGS) entry which is preliminary data.</text>
</comment>
<evidence type="ECO:0000313" key="1">
    <source>
        <dbReference type="EMBL" id="EMY63273.1"/>
    </source>
</evidence>
<accession>N1VXM6</accession>
<organism evidence="1 2">
    <name type="scientific">Leptospira terpstrae serovar Hualin str. LT 11-33 = ATCC 700639</name>
    <dbReference type="NCBI Taxonomy" id="1257025"/>
    <lineage>
        <taxon>Bacteria</taxon>
        <taxon>Pseudomonadati</taxon>
        <taxon>Spirochaetota</taxon>
        <taxon>Spirochaetia</taxon>
        <taxon>Leptospirales</taxon>
        <taxon>Leptospiraceae</taxon>
        <taxon>Leptospira</taxon>
    </lineage>
</organism>
<dbReference type="EMBL" id="AOGW02000003">
    <property type="protein sequence ID" value="EMY63273.1"/>
    <property type="molecule type" value="Genomic_DNA"/>
</dbReference>
<dbReference type="STRING" id="1257025.LEP1GSC203_0360"/>
<gene>
    <name evidence="1" type="ORF">LEP1GSC203_0360</name>
</gene>
<evidence type="ECO:0000313" key="2">
    <source>
        <dbReference type="Proteomes" id="UP000012371"/>
    </source>
</evidence>
<name>N1VXM6_9LEPT</name>
<reference evidence="1" key="1">
    <citation type="submission" date="2013-03" db="EMBL/GenBank/DDBJ databases">
        <authorList>
            <person name="Harkins D.M."/>
            <person name="Durkin A.S."/>
            <person name="Brinkac L.M."/>
            <person name="Haft D.H."/>
            <person name="Selengut J.D."/>
            <person name="Sanka R."/>
            <person name="DePew J."/>
            <person name="Purushe J."/>
            <person name="Hartskeerl R.A."/>
            <person name="Ahmed A."/>
            <person name="van der Linden H."/>
            <person name="Goris M.G.A."/>
            <person name="Vinetz J.M."/>
            <person name="Sutton G.G."/>
            <person name="Nierman W.C."/>
            <person name="Fouts D.E."/>
        </authorList>
    </citation>
    <scope>NUCLEOTIDE SEQUENCE [LARGE SCALE GENOMIC DNA]</scope>
    <source>
        <strain evidence="1">LT 11-33</strain>
    </source>
</reference>
<protein>
    <submittedName>
        <fullName evidence="1">Uncharacterized protein</fullName>
    </submittedName>
</protein>
<keyword evidence="2" id="KW-1185">Reference proteome</keyword>